<protein>
    <submittedName>
        <fullName evidence="1">Uncharacterized protein</fullName>
    </submittedName>
</protein>
<dbReference type="AlphaFoldDB" id="K2HC46"/>
<dbReference type="Proteomes" id="UP000006765">
    <property type="component" value="Unassembled WGS sequence"/>
</dbReference>
<accession>K2HC46</accession>
<name>K2HC46_9RHOB</name>
<reference evidence="1 2" key="1">
    <citation type="journal article" date="2012" name="J. Bacteriol.">
        <title>Draft Genome Sequence of Oceaniovalibus guishaninsula JLT2003T.</title>
        <authorList>
            <person name="Tang K."/>
            <person name="Liu K."/>
            <person name="Jiao N."/>
        </authorList>
    </citation>
    <scope>NUCLEOTIDE SEQUENCE [LARGE SCALE GENOMIC DNA]</scope>
    <source>
        <strain evidence="1 2">JLT2003</strain>
    </source>
</reference>
<organism evidence="1 2">
    <name type="scientific">Oceaniovalibus guishaninsula JLT2003</name>
    <dbReference type="NCBI Taxonomy" id="1231392"/>
    <lineage>
        <taxon>Bacteria</taxon>
        <taxon>Pseudomonadati</taxon>
        <taxon>Pseudomonadota</taxon>
        <taxon>Alphaproteobacteria</taxon>
        <taxon>Rhodobacterales</taxon>
        <taxon>Roseobacteraceae</taxon>
        <taxon>Oceaniovalibus</taxon>
    </lineage>
</organism>
<gene>
    <name evidence="1" type="ORF">OCGS_1688</name>
</gene>
<proteinExistence type="predicted"/>
<dbReference type="RefSeq" id="WP_007426840.1">
    <property type="nucleotide sequence ID" value="NZ_AMGO01000036.1"/>
</dbReference>
<evidence type="ECO:0000313" key="2">
    <source>
        <dbReference type="Proteomes" id="UP000006765"/>
    </source>
</evidence>
<sequence length="60" mass="5861">MKPLSATAALFVIGIGLALPGCAVVRVPVKVAGTVVGGTILAVTRGPARPADLNGRPRGG</sequence>
<comment type="caution">
    <text evidence="1">The sequence shown here is derived from an EMBL/GenBank/DDBJ whole genome shotgun (WGS) entry which is preliminary data.</text>
</comment>
<evidence type="ECO:0000313" key="1">
    <source>
        <dbReference type="EMBL" id="EKE44172.1"/>
    </source>
</evidence>
<dbReference type="STRING" id="1231392.OCGS_1688"/>
<keyword evidence="2" id="KW-1185">Reference proteome</keyword>
<dbReference type="EMBL" id="AMGO01000036">
    <property type="protein sequence ID" value="EKE44172.1"/>
    <property type="molecule type" value="Genomic_DNA"/>
</dbReference>